<accession>A0AAU9QYF4</accession>
<dbReference type="AlphaFoldDB" id="A0AAU9QYF4"/>
<sequence length="31" mass="3726">MDNVILDFEKMVERKANANCTNKLNTYHNIW</sequence>
<protein>
    <submittedName>
        <fullName evidence="1">Uncharacterized protein</fullName>
    </submittedName>
</protein>
<dbReference type="Proteomes" id="UP001295440">
    <property type="component" value="Chromosome"/>
</dbReference>
<reference evidence="1" key="1">
    <citation type="submission" date="2022-02" db="EMBL/GenBank/DDBJ databases">
        <authorList>
            <person name="Deutsch MARIE S."/>
        </authorList>
    </citation>
    <scope>NUCLEOTIDE SEQUENCE</scope>
    <source>
        <strain evidence="1">CIRM-BIA865</strain>
    </source>
</reference>
<gene>
    <name evidence="1" type="ORF">LDD865_0025</name>
</gene>
<proteinExistence type="predicted"/>
<organism evidence="1 2">
    <name type="scientific">Lactobacillus delbrueckii subsp. delbrueckii</name>
    <dbReference type="NCBI Taxonomy" id="83684"/>
    <lineage>
        <taxon>Bacteria</taxon>
        <taxon>Bacillati</taxon>
        <taxon>Bacillota</taxon>
        <taxon>Bacilli</taxon>
        <taxon>Lactobacillales</taxon>
        <taxon>Lactobacillaceae</taxon>
        <taxon>Lactobacillus</taxon>
    </lineage>
</organism>
<dbReference type="EMBL" id="OV915080">
    <property type="protein sequence ID" value="CAH1705190.1"/>
    <property type="molecule type" value="Genomic_DNA"/>
</dbReference>
<evidence type="ECO:0000313" key="2">
    <source>
        <dbReference type="Proteomes" id="UP001295440"/>
    </source>
</evidence>
<evidence type="ECO:0000313" key="1">
    <source>
        <dbReference type="EMBL" id="CAH1705190.1"/>
    </source>
</evidence>
<name>A0AAU9QYF4_9LACO</name>